<comment type="caution">
    <text evidence="1">The sequence shown here is derived from an EMBL/GenBank/DDBJ whole genome shotgun (WGS) entry which is preliminary data.</text>
</comment>
<protein>
    <submittedName>
        <fullName evidence="1">Uncharacterized protein</fullName>
    </submittedName>
</protein>
<accession>A0A0B8P8R0</accession>
<gene>
    <name evidence="1" type="ORF">JCM19232_3854</name>
</gene>
<name>A0A0B8P8R0_9VIBR</name>
<sequence>MNAEDMENMFLPMAKSMLDVIMWIFIGWACVVFGSLVVKAIKNHLEVKKELRVMNGRRHDPLDKFH</sequence>
<evidence type="ECO:0000313" key="1">
    <source>
        <dbReference type="EMBL" id="GAM60912.1"/>
    </source>
</evidence>
<proteinExistence type="predicted"/>
<dbReference type="EMBL" id="BBSA01000002">
    <property type="protein sequence ID" value="GAM60912.1"/>
    <property type="molecule type" value="Genomic_DNA"/>
</dbReference>
<dbReference type="AlphaFoldDB" id="A0A0B8P8R0"/>
<reference evidence="1 2" key="1">
    <citation type="submission" date="2015-01" db="EMBL/GenBank/DDBJ databases">
        <title>Vibrio sp. C5 JCM 19232 whole genome shotgun sequence.</title>
        <authorList>
            <person name="Sawabe T."/>
            <person name="Meirelles P."/>
            <person name="Feng G."/>
            <person name="Sayaka M."/>
            <person name="Hattori M."/>
            <person name="Ohkuma M."/>
        </authorList>
    </citation>
    <scope>NUCLEOTIDE SEQUENCE [LARGE SCALE GENOMIC DNA]</scope>
    <source>
        <strain evidence="1 2">JCM19232</strain>
    </source>
</reference>
<reference evidence="1 2" key="2">
    <citation type="submission" date="2015-01" db="EMBL/GenBank/DDBJ databases">
        <authorList>
            <consortium name="NBRP consortium"/>
            <person name="Sawabe T."/>
            <person name="Meirelles P."/>
            <person name="Feng G."/>
            <person name="Sayaka M."/>
            <person name="Hattori M."/>
            <person name="Ohkuma M."/>
        </authorList>
    </citation>
    <scope>NUCLEOTIDE SEQUENCE [LARGE SCALE GENOMIC DNA]</scope>
    <source>
        <strain evidence="1 2">JCM19232</strain>
    </source>
</reference>
<organism evidence="1 2">
    <name type="scientific">Vibrio ishigakensis</name>
    <dbReference type="NCBI Taxonomy" id="1481914"/>
    <lineage>
        <taxon>Bacteria</taxon>
        <taxon>Pseudomonadati</taxon>
        <taxon>Pseudomonadota</taxon>
        <taxon>Gammaproteobacteria</taxon>
        <taxon>Vibrionales</taxon>
        <taxon>Vibrionaceae</taxon>
        <taxon>Vibrio</taxon>
    </lineage>
</organism>
<dbReference type="Proteomes" id="UP000031670">
    <property type="component" value="Unassembled WGS sequence"/>
</dbReference>
<evidence type="ECO:0000313" key="2">
    <source>
        <dbReference type="Proteomes" id="UP000031670"/>
    </source>
</evidence>